<feature type="transmembrane region" description="Helical" evidence="1">
    <location>
        <begin position="226"/>
        <end position="245"/>
    </location>
</feature>
<name>A0A1H9YKB5_9FIRM</name>
<dbReference type="EMBL" id="FOIF01000003">
    <property type="protein sequence ID" value="SES69505.1"/>
    <property type="molecule type" value="Genomic_DNA"/>
</dbReference>
<dbReference type="RefSeq" id="WP_091348574.1">
    <property type="nucleotide sequence ID" value="NZ_FOIF01000003.1"/>
</dbReference>
<sequence>MTSFKAYFKKEILESLRQSRYIIFLAGFGIWALVNPLGLKLLPQFLGDQLPSELLDQLIPDRAGVIQNYISDVFSLIIMFVIFPLMGILSDEVGRQRLMLPASKGLSIPQMVLAKSFHYNGVIFAAVFIGFLVNYYYTGLLFGDGGITIFHALQSAILVAIYFIFIISLLLFVSSLVKKGIIAGLTVLVFNYLLPLISSIDKIKEFSPYYLFQRASDVGNVFDETILPSLLTTGIIIIALNWLAIHRMQNVEVV</sequence>
<evidence type="ECO:0000313" key="3">
    <source>
        <dbReference type="Proteomes" id="UP000243819"/>
    </source>
</evidence>
<feature type="transmembrane region" description="Helical" evidence="1">
    <location>
        <begin position="180"/>
        <end position="200"/>
    </location>
</feature>
<proteinExistence type="predicted"/>
<dbReference type="OrthoDB" id="4187110at2"/>
<gene>
    <name evidence="2" type="ORF">SAMN03080614_100392</name>
</gene>
<dbReference type="STRING" id="1120990.SAMN03080614_100392"/>
<feature type="transmembrane region" description="Helical" evidence="1">
    <location>
        <begin position="117"/>
        <end position="137"/>
    </location>
</feature>
<reference evidence="3" key="1">
    <citation type="submission" date="2016-10" db="EMBL/GenBank/DDBJ databases">
        <authorList>
            <person name="Varghese N."/>
            <person name="Submissions S."/>
        </authorList>
    </citation>
    <scope>NUCLEOTIDE SEQUENCE [LARGE SCALE GENOMIC DNA]</scope>
    <source>
        <strain evidence="3">DSM 13577</strain>
    </source>
</reference>
<keyword evidence="1" id="KW-0472">Membrane</keyword>
<keyword evidence="1" id="KW-1133">Transmembrane helix</keyword>
<keyword evidence="3" id="KW-1185">Reference proteome</keyword>
<organism evidence="2 3">
    <name type="scientific">Anaerobranca gottschalkii DSM 13577</name>
    <dbReference type="NCBI Taxonomy" id="1120990"/>
    <lineage>
        <taxon>Bacteria</taxon>
        <taxon>Bacillati</taxon>
        <taxon>Bacillota</taxon>
        <taxon>Clostridia</taxon>
        <taxon>Eubacteriales</taxon>
        <taxon>Proteinivoracaceae</taxon>
        <taxon>Anaerobranca</taxon>
    </lineage>
</organism>
<accession>A0A1H9YKB5</accession>
<feature type="transmembrane region" description="Helical" evidence="1">
    <location>
        <begin position="21"/>
        <end position="46"/>
    </location>
</feature>
<keyword evidence="1" id="KW-0812">Transmembrane</keyword>
<protein>
    <submittedName>
        <fullName evidence="2">ABC-2 type transport system permease protein</fullName>
    </submittedName>
</protein>
<dbReference type="Proteomes" id="UP000243819">
    <property type="component" value="Unassembled WGS sequence"/>
</dbReference>
<evidence type="ECO:0000256" key="1">
    <source>
        <dbReference type="SAM" id="Phobius"/>
    </source>
</evidence>
<feature type="transmembrane region" description="Helical" evidence="1">
    <location>
        <begin position="66"/>
        <end position="89"/>
    </location>
</feature>
<dbReference type="AlphaFoldDB" id="A0A1H9YKB5"/>
<feature type="transmembrane region" description="Helical" evidence="1">
    <location>
        <begin position="149"/>
        <end position="173"/>
    </location>
</feature>
<evidence type="ECO:0000313" key="2">
    <source>
        <dbReference type="EMBL" id="SES69505.1"/>
    </source>
</evidence>